<organism evidence="2 4">
    <name type="scientific">Bacteroides finegoldii</name>
    <dbReference type="NCBI Taxonomy" id="338188"/>
    <lineage>
        <taxon>Bacteria</taxon>
        <taxon>Pseudomonadati</taxon>
        <taxon>Bacteroidota</taxon>
        <taxon>Bacteroidia</taxon>
        <taxon>Bacteroidales</taxon>
        <taxon>Bacteroidaceae</taxon>
        <taxon>Bacteroides</taxon>
    </lineage>
</organism>
<keyword evidence="1" id="KW-1133">Transmembrane helix</keyword>
<dbReference type="RefSeq" id="WP_149923997.1">
    <property type="nucleotide sequence ID" value="NZ_JADNLJ010000038.1"/>
</dbReference>
<dbReference type="AlphaFoldDB" id="A0A7J4YJ47"/>
<proteinExistence type="predicted"/>
<accession>A0A7J4YJ47</accession>
<dbReference type="Proteomes" id="UP000421791">
    <property type="component" value="Unassembled WGS sequence"/>
</dbReference>
<keyword evidence="1" id="KW-0812">Transmembrane</keyword>
<evidence type="ECO:0000313" key="4">
    <source>
        <dbReference type="Proteomes" id="UP000421791"/>
    </source>
</evidence>
<protein>
    <recommendedName>
        <fullName evidence="6">Transmembrane protein</fullName>
    </recommendedName>
</protein>
<keyword evidence="5" id="KW-1185">Reference proteome</keyword>
<feature type="transmembrane region" description="Helical" evidence="1">
    <location>
        <begin position="104"/>
        <end position="128"/>
    </location>
</feature>
<gene>
    <name evidence="3" type="ORF">F2Z09_18670</name>
    <name evidence="2" type="ORF">F2Z22_19500</name>
</gene>
<evidence type="ECO:0000313" key="3">
    <source>
        <dbReference type="EMBL" id="KAA5253037.1"/>
    </source>
</evidence>
<dbReference type="Proteomes" id="UP000440198">
    <property type="component" value="Unassembled WGS sequence"/>
</dbReference>
<keyword evidence="1" id="KW-0472">Membrane</keyword>
<feature type="transmembrane region" description="Helical" evidence="1">
    <location>
        <begin position="34"/>
        <end position="53"/>
    </location>
</feature>
<evidence type="ECO:0000256" key="1">
    <source>
        <dbReference type="SAM" id="Phobius"/>
    </source>
</evidence>
<evidence type="ECO:0000313" key="2">
    <source>
        <dbReference type="EMBL" id="KAA5227385.1"/>
    </source>
</evidence>
<sequence>MGFRRKYKFSIIDYLYYTGSIRCIHNRWFMPLEALFFCVFGVFPSLLIMRFLYWVIPSWLSSALSVGWVWATVEVYSKIEKKYFTKARERAYYRRYPERKDKNYFWLQLLLPLCLYSIVLGISLWLFLVCQ</sequence>
<comment type="caution">
    <text evidence="2">The sequence shown here is derived from an EMBL/GenBank/DDBJ whole genome shotgun (WGS) entry which is preliminary data.</text>
</comment>
<dbReference type="EMBL" id="VWAK01000049">
    <property type="protein sequence ID" value="KAA5227385.1"/>
    <property type="molecule type" value="Genomic_DNA"/>
</dbReference>
<name>A0A7J4YJ47_9BACE</name>
<dbReference type="EMBL" id="VWAG01000051">
    <property type="protein sequence ID" value="KAA5253037.1"/>
    <property type="molecule type" value="Genomic_DNA"/>
</dbReference>
<evidence type="ECO:0008006" key="6">
    <source>
        <dbReference type="Google" id="ProtNLM"/>
    </source>
</evidence>
<evidence type="ECO:0000313" key="5">
    <source>
        <dbReference type="Proteomes" id="UP000440198"/>
    </source>
</evidence>
<reference evidence="4 5" key="1">
    <citation type="journal article" date="2019" name="Nat. Med.">
        <title>A library of human gut bacterial isolates paired with longitudinal multiomics data enables mechanistic microbiome research.</title>
        <authorList>
            <person name="Poyet M."/>
            <person name="Groussin M."/>
            <person name="Gibbons S.M."/>
            <person name="Avila-Pacheco J."/>
            <person name="Jiang X."/>
            <person name="Kearney S.M."/>
            <person name="Perrotta A.R."/>
            <person name="Berdy B."/>
            <person name="Zhao S."/>
            <person name="Lieberman T.D."/>
            <person name="Swanson P.K."/>
            <person name="Smith M."/>
            <person name="Roesemann S."/>
            <person name="Alexander J.E."/>
            <person name="Rich S.A."/>
            <person name="Livny J."/>
            <person name="Vlamakis H."/>
            <person name="Clish C."/>
            <person name="Bullock K."/>
            <person name="Deik A."/>
            <person name="Scott J."/>
            <person name="Pierce K.A."/>
            <person name="Xavier R.J."/>
            <person name="Alm E.J."/>
        </authorList>
    </citation>
    <scope>NUCLEOTIDE SEQUENCE [LARGE SCALE GENOMIC DNA]</scope>
    <source>
        <strain evidence="3 5">BIOML-A2</strain>
        <strain evidence="2 4">BIOML-A6</strain>
    </source>
</reference>